<geneLocation type="plasmid" evidence="1 2">
    <name>extrachromosomal element</name>
</geneLocation>
<evidence type="ECO:0000313" key="1">
    <source>
        <dbReference type="EMBL" id="AFA40853.1"/>
    </source>
</evidence>
<keyword evidence="2" id="KW-1185">Reference proteome</keyword>
<sequence>MTLIVVTGIALLAFGYLASIFLNKRAIDTVQTVMTSTLSATQSLILQEAYYGAYERSELLRTVANVIGVDMLRDTAKEFQQNGYPFAPTGAKSTNQQ</sequence>
<dbReference type="EMBL" id="CP003317">
    <property type="protein sequence ID" value="AFA40853.1"/>
    <property type="molecule type" value="Genomic_DNA"/>
</dbReference>
<dbReference type="SMR" id="H6QE23"/>
<proteinExistence type="predicted"/>
<organism evidence="1 2">
    <name type="scientific">Pyrobaculum oguniense (strain DSM 13380 / JCM 10595 / TE7)</name>
    <dbReference type="NCBI Taxonomy" id="698757"/>
    <lineage>
        <taxon>Archaea</taxon>
        <taxon>Thermoproteota</taxon>
        <taxon>Thermoprotei</taxon>
        <taxon>Thermoproteales</taxon>
        <taxon>Thermoproteaceae</taxon>
        <taxon>Pyrobaculum</taxon>
    </lineage>
</organism>
<reference evidence="1 2" key="1">
    <citation type="submission" date="2012-01" db="EMBL/GenBank/DDBJ databases">
        <title>Complete Genome Sequence of Pyrobaculum oguniense.</title>
        <authorList>
            <person name="Bernick D.L."/>
            <person name="Karplus K."/>
            <person name="Lui L.M."/>
            <person name="Coker J.K.C."/>
            <person name="Murphy J.N."/>
            <person name="Cozen A.E."/>
            <person name="Chan P.P."/>
            <person name="Lowe T.M."/>
        </authorList>
    </citation>
    <scope>NUCLEOTIDE SEQUENCE [LARGE SCALE GENOMIC DNA]</scope>
    <source>
        <strain evidence="1 2">TE7</strain>
        <plasmid evidence="1 2">extrachromosomal element</plasmid>
    </source>
</reference>
<keyword evidence="1" id="KW-0614">Plasmid</keyword>
<dbReference type="Proteomes" id="UP000009062">
    <property type="component" value="Plasmid extrachromosomal element"/>
</dbReference>
<dbReference type="KEGG" id="pog:Pogu_ECE026"/>
<name>H6QE23_PYROT</name>
<evidence type="ECO:0000313" key="2">
    <source>
        <dbReference type="Proteomes" id="UP000009062"/>
    </source>
</evidence>
<dbReference type="HOGENOM" id="CLU_2340309_0_0_2"/>
<gene>
    <name evidence="1" type="ORF">Pogu_ECE026</name>
</gene>
<dbReference type="AlphaFoldDB" id="H6QE23"/>
<protein>
    <submittedName>
        <fullName evidence="1">Uncharacterized protein</fullName>
    </submittedName>
</protein>
<accession>H6QE23</accession>